<dbReference type="PANTHER" id="PTHR31480">
    <property type="entry name" value="BIFUNCTIONAL LYCOPENE CYCLASE/PHYTOENE SYNTHASE"/>
    <property type="match status" value="1"/>
</dbReference>
<organism evidence="4 5">
    <name type="scientific">Kalanchoe fedtschenkoi</name>
    <name type="common">Lavender scallops</name>
    <name type="synonym">South American air plant</name>
    <dbReference type="NCBI Taxonomy" id="63787"/>
    <lineage>
        <taxon>Eukaryota</taxon>
        <taxon>Viridiplantae</taxon>
        <taxon>Streptophyta</taxon>
        <taxon>Embryophyta</taxon>
        <taxon>Tracheophyta</taxon>
        <taxon>Spermatophyta</taxon>
        <taxon>Magnoliopsida</taxon>
        <taxon>eudicotyledons</taxon>
        <taxon>Gunneridae</taxon>
        <taxon>Pentapetalae</taxon>
        <taxon>Saxifragales</taxon>
        <taxon>Crassulaceae</taxon>
        <taxon>Kalanchoe</taxon>
    </lineage>
</organism>
<protein>
    <recommendedName>
        <fullName evidence="2">15-cis-phytoene synthase</fullName>
        <ecNumber evidence="2">2.5.1.32</ecNumber>
    </recommendedName>
</protein>
<reference evidence="4" key="1">
    <citation type="submission" date="2021-01" db="UniProtKB">
        <authorList>
            <consortium name="EnsemblPlants"/>
        </authorList>
    </citation>
    <scope>IDENTIFICATION</scope>
</reference>
<dbReference type="OMA" id="LWVISPN"/>
<evidence type="ECO:0000256" key="2">
    <source>
        <dbReference type="ARBA" id="ARBA00012396"/>
    </source>
</evidence>
<name>A0A7N0T2H2_KALFE</name>
<dbReference type="SUPFAM" id="SSF48576">
    <property type="entry name" value="Terpenoid synthases"/>
    <property type="match status" value="1"/>
</dbReference>
<keyword evidence="5" id="KW-1185">Reference proteome</keyword>
<dbReference type="EC" id="2.5.1.32" evidence="2"/>
<dbReference type="AlphaFoldDB" id="A0A7N0T2H2"/>
<accession>A0A7N0T2H2</accession>
<dbReference type="Proteomes" id="UP000594263">
    <property type="component" value="Unplaced"/>
</dbReference>
<evidence type="ECO:0000256" key="1">
    <source>
        <dbReference type="ARBA" id="ARBA00001805"/>
    </source>
</evidence>
<dbReference type="InterPro" id="IPR002060">
    <property type="entry name" value="Squ/phyt_synthse"/>
</dbReference>
<dbReference type="GO" id="GO:0046905">
    <property type="term" value="F:15-cis-phytoene synthase activity"/>
    <property type="evidence" value="ECO:0007669"/>
    <property type="project" value="UniProtKB-EC"/>
</dbReference>
<evidence type="ECO:0000256" key="3">
    <source>
        <dbReference type="ARBA" id="ARBA00022746"/>
    </source>
</evidence>
<dbReference type="InterPro" id="IPR008949">
    <property type="entry name" value="Isoprenoid_synthase_dom_sf"/>
</dbReference>
<proteinExistence type="predicted"/>
<sequence length="203" mass="22692">MSCVLWVISPNENATTLLSFTPAVSGTRRGRRSRLSSSVRFQASAFSSAVATPARSSEERVYEVVLKQAALVREPGRVAKGVDDLKRGESDGLSSNWDLLNQAYDRCGEVCAEYAKTFYLGTLLMTPERRKAVWAIYVWCRRTDELVDGPNASHITPKALDRWEKRLTDLFEGRPYDMYDAALSDTVSKYPVDIQVPTSLVMA</sequence>
<evidence type="ECO:0000313" key="5">
    <source>
        <dbReference type="Proteomes" id="UP000594263"/>
    </source>
</evidence>
<dbReference type="Gene3D" id="1.10.600.10">
    <property type="entry name" value="Farnesyl Diphosphate Synthase"/>
    <property type="match status" value="1"/>
</dbReference>
<evidence type="ECO:0000313" key="4">
    <source>
        <dbReference type="EnsemblPlants" id="Kaladp0019s0119.1.v1.1"/>
    </source>
</evidence>
<dbReference type="EnsemblPlants" id="Kaladp0019s0119.1.v1.1">
    <property type="protein sequence ID" value="Kaladp0019s0119.1.v1.1"/>
    <property type="gene ID" value="Kaladp0019s0119.v1.1"/>
</dbReference>
<dbReference type="Pfam" id="PF00494">
    <property type="entry name" value="SQS_PSY"/>
    <property type="match status" value="1"/>
</dbReference>
<dbReference type="Gramene" id="Kaladp0019s0119.1.v1.1">
    <property type="protein sequence ID" value="Kaladp0019s0119.1.v1.1"/>
    <property type="gene ID" value="Kaladp0019s0119.v1.1"/>
</dbReference>
<comment type="catalytic activity">
    <reaction evidence="1">
        <text>2 (2E,6E,10E)-geranylgeranyl diphosphate = 15-cis-phytoene + 2 diphosphate</text>
        <dbReference type="Rhea" id="RHEA:34475"/>
        <dbReference type="ChEBI" id="CHEBI:27787"/>
        <dbReference type="ChEBI" id="CHEBI:33019"/>
        <dbReference type="ChEBI" id="CHEBI:58756"/>
        <dbReference type="EC" id="2.5.1.32"/>
    </reaction>
</comment>
<keyword evidence="3" id="KW-0125">Carotenoid biosynthesis</keyword>
<dbReference type="GO" id="GO:0016117">
    <property type="term" value="P:carotenoid biosynthetic process"/>
    <property type="evidence" value="ECO:0007669"/>
    <property type="project" value="UniProtKB-KW"/>
</dbReference>